<sequence length="154" mass="17221">MKRLREACTLCSCPCKLGLGMRETSSTRIRLSFCSATVYSLRGPDNTPASNPANSNPPSTVFLNLSRLQSHQHSQDTPIEVRNPFSLSRFVVSGINQDNATPGILRRGHTFHFLYLRLTITTANTFGCQQSHASCTETRRDATVRLRILLYYAL</sequence>
<gene>
    <name evidence="1" type="ORF">Moror_2589</name>
</gene>
<evidence type="ECO:0000313" key="2">
    <source>
        <dbReference type="Proteomes" id="UP000017559"/>
    </source>
</evidence>
<dbReference type="EMBL" id="AWSO01000339">
    <property type="protein sequence ID" value="ESK91540.1"/>
    <property type="molecule type" value="Genomic_DNA"/>
</dbReference>
<dbReference type="KEGG" id="mrr:Moror_2589"/>
<organism evidence="1 2">
    <name type="scientific">Moniliophthora roreri (strain MCA 2997)</name>
    <name type="common">Cocoa frosty pod rot fungus</name>
    <name type="synonym">Crinipellis roreri</name>
    <dbReference type="NCBI Taxonomy" id="1381753"/>
    <lineage>
        <taxon>Eukaryota</taxon>
        <taxon>Fungi</taxon>
        <taxon>Dikarya</taxon>
        <taxon>Basidiomycota</taxon>
        <taxon>Agaricomycotina</taxon>
        <taxon>Agaricomycetes</taxon>
        <taxon>Agaricomycetidae</taxon>
        <taxon>Agaricales</taxon>
        <taxon>Marasmiineae</taxon>
        <taxon>Marasmiaceae</taxon>
        <taxon>Moniliophthora</taxon>
    </lineage>
</organism>
<dbReference type="HOGENOM" id="CLU_1704692_0_0_1"/>
<comment type="caution">
    <text evidence="1">The sequence shown here is derived from an EMBL/GenBank/DDBJ whole genome shotgun (WGS) entry which is preliminary data.</text>
</comment>
<keyword evidence="2" id="KW-1185">Reference proteome</keyword>
<protein>
    <submittedName>
        <fullName evidence="1">Uncharacterized protein</fullName>
    </submittedName>
</protein>
<reference evidence="1 2" key="1">
    <citation type="journal article" date="2014" name="BMC Genomics">
        <title>Genome and secretome analysis of the hemibiotrophic fungal pathogen, Moniliophthora roreri, which causes frosty pod rot disease of cacao: mechanisms of the biotrophic and necrotrophic phases.</title>
        <authorList>
            <person name="Meinhardt L.W."/>
            <person name="Costa G.G.L."/>
            <person name="Thomazella D.P.T."/>
            <person name="Teixeira P.J.P.L."/>
            <person name="Carazzolle M.F."/>
            <person name="Schuster S.C."/>
            <person name="Carlson J.E."/>
            <person name="Guiltinan M.J."/>
            <person name="Mieczkowski P."/>
            <person name="Farmer A."/>
            <person name="Ramaraj T."/>
            <person name="Crozier J."/>
            <person name="Davis R.E."/>
            <person name="Shao J."/>
            <person name="Melnick R.L."/>
            <person name="Pereira G.A.G."/>
            <person name="Bailey B.A."/>
        </authorList>
    </citation>
    <scope>NUCLEOTIDE SEQUENCE [LARGE SCALE GENOMIC DNA]</scope>
    <source>
        <strain evidence="1 2">MCA 2997</strain>
    </source>
</reference>
<accession>V2XGA3</accession>
<proteinExistence type="predicted"/>
<dbReference type="Proteomes" id="UP000017559">
    <property type="component" value="Unassembled WGS sequence"/>
</dbReference>
<dbReference type="AlphaFoldDB" id="V2XGA3"/>
<evidence type="ECO:0000313" key="1">
    <source>
        <dbReference type="EMBL" id="ESK91540.1"/>
    </source>
</evidence>
<name>V2XGA3_MONRO</name>